<evidence type="ECO:0000313" key="5">
    <source>
        <dbReference type="Proteomes" id="UP000250462"/>
    </source>
</evidence>
<evidence type="ECO:0000256" key="2">
    <source>
        <dbReference type="SAM" id="MobiDB-lite"/>
    </source>
</evidence>
<evidence type="ECO:0000256" key="1">
    <source>
        <dbReference type="RuleBase" id="RU362119"/>
    </source>
</evidence>
<evidence type="ECO:0000259" key="3">
    <source>
        <dbReference type="Pfam" id="PF02872"/>
    </source>
</evidence>
<dbReference type="PRINTS" id="PR01607">
    <property type="entry name" value="APYRASEFAMLY"/>
</dbReference>
<dbReference type="SUPFAM" id="SSF55816">
    <property type="entry name" value="5'-nucleotidase (syn. UDP-sugar hydrolase), C-terminal domain"/>
    <property type="match status" value="1"/>
</dbReference>
<dbReference type="AlphaFoldDB" id="A0A329QJD7"/>
<comment type="similarity">
    <text evidence="1">Belongs to the 5'-nucleotidase family.</text>
</comment>
<dbReference type="InterPro" id="IPR036907">
    <property type="entry name" value="5'-Nucleotdase_C_sf"/>
</dbReference>
<sequence>MFTIWNCGAERDDSGDGRSGSTLLDAAENGDRPHHGAHRFKPGSRRIDMVKIPFHRLVSTVLAPVLGLSLSAAVPVGAGAHGHDHDDDHGGGSAHVTFGTTPDTIRAGRTVPLQFTVTGADGTISATVTAPDGQGTELDLRAGPRDRYITLVSTEREMPGYYEVAVRDGGEPIGTVAFPAFGGPPGKGADVTLLHDTHFHGAFHHDADTGVSEIAQYMALVEERKDALPHALFTGNGDDIAPSLLAGVFHGEHMIEALNASPLDVDTFGNHDFDFGPENLRERIAESEFPWVTANVRDIDSGEPFAADLGVEPFMLVDVQGVDVGITGLGPENMADVTSLGPDTEQIPAIDAMEEVVPDMRDAGADLVVVTSHLCGPDARELAATVDGIDAIVGDHCAEVLEQPEIINDTLVSFVGDEFDLLGELRMQVEDGEIVDHHFTSHELPPDIAPSPEVQHIVDTWETKLDEAFGEVIGFRLHEWDVRAAQVRSTETGFANYIADTIRMTVDADVALQNGGGIRSDRVFPAETDITRRDVIDVLPFPNTVVMVEVDGATILEALEHGVSRVEAGDGRFPQVSGMRYVWDPDGEPRDPENPESQPGERIVDVTIGGEPLDPDATYTLATNDFLLGGGDGYAMLADGEVLVGPGEGRLLSEVVTDRIVSEGEVESETDGRISRVE</sequence>
<dbReference type="Gene3D" id="3.60.21.10">
    <property type="match status" value="1"/>
</dbReference>
<dbReference type="SUPFAM" id="SSF56300">
    <property type="entry name" value="Metallo-dependent phosphatases"/>
    <property type="match status" value="1"/>
</dbReference>
<accession>A0A329QJD7</accession>
<proteinExistence type="inferred from homology"/>
<dbReference type="InterPro" id="IPR029052">
    <property type="entry name" value="Metallo-depent_PP-like"/>
</dbReference>
<reference evidence="4 5" key="1">
    <citation type="submission" date="2018-06" db="EMBL/GenBank/DDBJ databases">
        <title>Phytoactinopolyspora halophila sp. nov., a novel halophilic actinomycete isolated from a saline soil in China.</title>
        <authorList>
            <person name="Tang S.-K."/>
        </authorList>
    </citation>
    <scope>NUCLEOTIDE SEQUENCE [LARGE SCALE GENOMIC DNA]</scope>
    <source>
        <strain evidence="4 5">YIM 96934</strain>
    </source>
</reference>
<dbReference type="Gene3D" id="3.90.780.10">
    <property type="entry name" value="5'-Nucleotidase, C-terminal domain"/>
    <property type="match status" value="1"/>
</dbReference>
<dbReference type="GO" id="GO:0009166">
    <property type="term" value="P:nucleotide catabolic process"/>
    <property type="evidence" value="ECO:0007669"/>
    <property type="project" value="InterPro"/>
</dbReference>
<keyword evidence="5" id="KW-1185">Reference proteome</keyword>
<dbReference type="PANTHER" id="PTHR11575:SF24">
    <property type="entry name" value="5'-NUCLEOTIDASE"/>
    <property type="match status" value="1"/>
</dbReference>
<name>A0A329QJD7_9ACTN</name>
<feature type="region of interest" description="Disordered" evidence="2">
    <location>
        <begin position="1"/>
        <end position="41"/>
    </location>
</feature>
<comment type="caution">
    <text evidence="4">The sequence shown here is derived from an EMBL/GenBank/DDBJ whole genome shotgun (WGS) entry which is preliminary data.</text>
</comment>
<gene>
    <name evidence="4" type="ORF">DPM12_15265</name>
</gene>
<dbReference type="Pfam" id="PF02872">
    <property type="entry name" value="5_nucleotid_C"/>
    <property type="match status" value="1"/>
</dbReference>
<dbReference type="Proteomes" id="UP000250462">
    <property type="component" value="Unassembled WGS sequence"/>
</dbReference>
<feature type="region of interest" description="Disordered" evidence="2">
    <location>
        <begin position="81"/>
        <end position="103"/>
    </location>
</feature>
<keyword evidence="1" id="KW-0547">Nucleotide-binding</keyword>
<feature type="compositionally biased region" description="Basic and acidic residues" evidence="2">
    <location>
        <begin position="81"/>
        <end position="90"/>
    </location>
</feature>
<organism evidence="4 5">
    <name type="scientific">Phytoactinopolyspora halophila</name>
    <dbReference type="NCBI Taxonomy" id="1981511"/>
    <lineage>
        <taxon>Bacteria</taxon>
        <taxon>Bacillati</taxon>
        <taxon>Actinomycetota</taxon>
        <taxon>Actinomycetes</taxon>
        <taxon>Jiangellales</taxon>
        <taxon>Jiangellaceae</taxon>
        <taxon>Phytoactinopolyspora</taxon>
    </lineage>
</organism>
<keyword evidence="1" id="KW-0378">Hydrolase</keyword>
<protein>
    <submittedName>
        <fullName evidence="4">Bifunctional metallophosphatase/5'-nucleotidase</fullName>
    </submittedName>
</protein>
<dbReference type="PANTHER" id="PTHR11575">
    <property type="entry name" value="5'-NUCLEOTIDASE-RELATED"/>
    <property type="match status" value="1"/>
</dbReference>
<dbReference type="InterPro" id="IPR006179">
    <property type="entry name" value="5_nucleotidase/apyrase"/>
</dbReference>
<feature type="domain" description="5'-Nucleotidase C-terminal" evidence="3">
    <location>
        <begin position="484"/>
        <end position="638"/>
    </location>
</feature>
<dbReference type="InterPro" id="IPR008334">
    <property type="entry name" value="5'-Nucleotdase_C"/>
</dbReference>
<evidence type="ECO:0000313" key="4">
    <source>
        <dbReference type="EMBL" id="RAW12031.1"/>
    </source>
</evidence>
<dbReference type="CDD" id="cd00845">
    <property type="entry name" value="MPP_UshA_N_like"/>
    <property type="match status" value="1"/>
</dbReference>
<dbReference type="EMBL" id="QMIG01000017">
    <property type="protein sequence ID" value="RAW12031.1"/>
    <property type="molecule type" value="Genomic_DNA"/>
</dbReference>
<dbReference type="GO" id="GO:0000166">
    <property type="term" value="F:nucleotide binding"/>
    <property type="evidence" value="ECO:0007669"/>
    <property type="project" value="UniProtKB-KW"/>
</dbReference>
<dbReference type="GO" id="GO:0016787">
    <property type="term" value="F:hydrolase activity"/>
    <property type="evidence" value="ECO:0007669"/>
    <property type="project" value="UniProtKB-KW"/>
</dbReference>